<keyword evidence="6 11" id="KW-0812">Transmembrane</keyword>
<dbReference type="EMBL" id="FXUL01000001">
    <property type="protein sequence ID" value="SMP42592.1"/>
    <property type="molecule type" value="Genomic_DNA"/>
</dbReference>
<dbReference type="InterPro" id="IPR012902">
    <property type="entry name" value="N_methyl_site"/>
</dbReference>
<dbReference type="NCBIfam" id="TIGR02532">
    <property type="entry name" value="IV_pilin_GFxxxE"/>
    <property type="match status" value="1"/>
</dbReference>
<keyword evidence="7 11" id="KW-1133">Transmembrane helix</keyword>
<organism evidence="13 14">
    <name type="scientific">Noviherbaspirillum suwonense</name>
    <dbReference type="NCBI Taxonomy" id="1224511"/>
    <lineage>
        <taxon>Bacteria</taxon>
        <taxon>Pseudomonadati</taxon>
        <taxon>Pseudomonadota</taxon>
        <taxon>Betaproteobacteria</taxon>
        <taxon>Burkholderiales</taxon>
        <taxon>Oxalobacteraceae</taxon>
        <taxon>Noviherbaspirillum</taxon>
    </lineage>
</organism>
<evidence type="ECO:0000256" key="11">
    <source>
        <dbReference type="SAM" id="Phobius"/>
    </source>
</evidence>
<keyword evidence="5" id="KW-0997">Cell inner membrane</keyword>
<dbReference type="SUPFAM" id="SSF54523">
    <property type="entry name" value="Pili subunits"/>
    <property type="match status" value="1"/>
</dbReference>
<gene>
    <name evidence="13" type="ORF">SAMN06295970_101200</name>
</gene>
<keyword evidence="8 11" id="KW-0472">Membrane</keyword>
<comment type="subcellular location">
    <subcellularLocation>
        <location evidence="1">Cell inner membrane</location>
        <topology evidence="1">Single-pass membrane protein</topology>
    </subcellularLocation>
</comment>
<keyword evidence="4" id="KW-0488">Methylation</keyword>
<dbReference type="InterPro" id="IPR022346">
    <property type="entry name" value="T2SS_GspH"/>
</dbReference>
<evidence type="ECO:0000256" key="4">
    <source>
        <dbReference type="ARBA" id="ARBA00022481"/>
    </source>
</evidence>
<dbReference type="Gene3D" id="3.55.40.10">
    <property type="entry name" value="minor pseudopilin epsh domain"/>
    <property type="match status" value="1"/>
</dbReference>
<keyword evidence="14" id="KW-1185">Reference proteome</keyword>
<evidence type="ECO:0000256" key="9">
    <source>
        <dbReference type="ARBA" id="ARBA00025772"/>
    </source>
</evidence>
<keyword evidence="3" id="KW-1003">Cell membrane</keyword>
<feature type="transmembrane region" description="Helical" evidence="11">
    <location>
        <begin position="12"/>
        <end position="32"/>
    </location>
</feature>
<dbReference type="Pfam" id="PF07963">
    <property type="entry name" value="N_methyl"/>
    <property type="match status" value="1"/>
</dbReference>
<evidence type="ECO:0000313" key="13">
    <source>
        <dbReference type="EMBL" id="SMP42592.1"/>
    </source>
</evidence>
<evidence type="ECO:0000313" key="14">
    <source>
        <dbReference type="Proteomes" id="UP001158049"/>
    </source>
</evidence>
<evidence type="ECO:0000256" key="3">
    <source>
        <dbReference type="ARBA" id="ARBA00022475"/>
    </source>
</evidence>
<comment type="similarity">
    <text evidence="9">Belongs to the GSP H family.</text>
</comment>
<evidence type="ECO:0000256" key="7">
    <source>
        <dbReference type="ARBA" id="ARBA00022989"/>
    </source>
</evidence>
<dbReference type="Pfam" id="PF12019">
    <property type="entry name" value="GspH"/>
    <property type="match status" value="1"/>
</dbReference>
<evidence type="ECO:0000256" key="8">
    <source>
        <dbReference type="ARBA" id="ARBA00023136"/>
    </source>
</evidence>
<reference evidence="13 14" key="1">
    <citation type="submission" date="2017-05" db="EMBL/GenBank/DDBJ databases">
        <authorList>
            <person name="Varghese N."/>
            <person name="Submissions S."/>
        </authorList>
    </citation>
    <scope>NUCLEOTIDE SEQUENCE [LARGE SCALE GENOMIC DNA]</scope>
    <source>
        <strain evidence="13 14">DSM 26001</strain>
    </source>
</reference>
<dbReference type="RefSeq" id="WP_283440355.1">
    <property type="nucleotide sequence ID" value="NZ_FXUL01000001.1"/>
</dbReference>
<evidence type="ECO:0000256" key="1">
    <source>
        <dbReference type="ARBA" id="ARBA00004377"/>
    </source>
</evidence>
<feature type="domain" description="General secretion pathway GspH" evidence="12">
    <location>
        <begin position="44"/>
        <end position="178"/>
    </location>
</feature>
<sequence>MLTGRQRGVTLIELLIGVTIISCLLLVGMPSFTGWIRDLQVRGAAESIQSGLLLARSEAIRRNRPVQLTLADAGGLVEWRIGCVPADAACPALIAERKRGEGGLNTRMAASAVAAAAAVANVAVVATDAGAGAALAAGAGLPVSIAFNGLGRLAGPAPDRIEVSHATPGARRLVVRIDAGLARVCRPPQDCA</sequence>
<dbReference type="Proteomes" id="UP001158049">
    <property type="component" value="Unassembled WGS sequence"/>
</dbReference>
<evidence type="ECO:0000256" key="5">
    <source>
        <dbReference type="ARBA" id="ARBA00022519"/>
    </source>
</evidence>
<dbReference type="InterPro" id="IPR045584">
    <property type="entry name" value="Pilin-like"/>
</dbReference>
<evidence type="ECO:0000256" key="6">
    <source>
        <dbReference type="ARBA" id="ARBA00022692"/>
    </source>
</evidence>
<accession>A0ABY1PSE6</accession>
<proteinExistence type="inferred from homology"/>
<evidence type="ECO:0000256" key="10">
    <source>
        <dbReference type="ARBA" id="ARBA00030775"/>
    </source>
</evidence>
<comment type="caution">
    <text evidence="13">The sequence shown here is derived from an EMBL/GenBank/DDBJ whole genome shotgun (WGS) entry which is preliminary data.</text>
</comment>
<evidence type="ECO:0000256" key="2">
    <source>
        <dbReference type="ARBA" id="ARBA00021549"/>
    </source>
</evidence>
<evidence type="ECO:0000259" key="12">
    <source>
        <dbReference type="Pfam" id="PF12019"/>
    </source>
</evidence>
<name>A0ABY1PSE6_9BURK</name>
<protein>
    <recommendedName>
        <fullName evidence="2">Type II secretion system protein H</fullName>
    </recommendedName>
    <alternativeName>
        <fullName evidence="10">General secretion pathway protein H</fullName>
    </alternativeName>
</protein>